<keyword evidence="2" id="KW-1185">Reference proteome</keyword>
<name>A0A8C6I500_MUSSI</name>
<reference evidence="1" key="1">
    <citation type="submission" date="2025-08" db="UniProtKB">
        <authorList>
            <consortium name="Ensembl"/>
        </authorList>
    </citation>
    <scope>IDENTIFICATION</scope>
</reference>
<accession>A0A8C6I500</accession>
<dbReference type="Ensembl" id="ENSMSIT00000040356.1">
    <property type="protein sequence ID" value="ENSMSIP00000031996.1"/>
    <property type="gene ID" value="ENSMSIG00000026792.1"/>
</dbReference>
<dbReference type="AlphaFoldDB" id="A0A8C6I500"/>
<organism evidence="1 2">
    <name type="scientific">Mus spicilegus</name>
    <name type="common">Mound-building mouse</name>
    <dbReference type="NCBI Taxonomy" id="10103"/>
    <lineage>
        <taxon>Eukaryota</taxon>
        <taxon>Metazoa</taxon>
        <taxon>Chordata</taxon>
        <taxon>Craniata</taxon>
        <taxon>Vertebrata</taxon>
        <taxon>Euteleostomi</taxon>
        <taxon>Mammalia</taxon>
        <taxon>Eutheria</taxon>
        <taxon>Euarchontoglires</taxon>
        <taxon>Glires</taxon>
        <taxon>Rodentia</taxon>
        <taxon>Myomorpha</taxon>
        <taxon>Muroidea</taxon>
        <taxon>Muridae</taxon>
        <taxon>Murinae</taxon>
        <taxon>Mus</taxon>
        <taxon>Mus</taxon>
    </lineage>
</organism>
<reference evidence="1" key="2">
    <citation type="submission" date="2025-09" db="UniProtKB">
        <authorList>
            <consortium name="Ensembl"/>
        </authorList>
    </citation>
    <scope>IDENTIFICATION</scope>
</reference>
<protein>
    <submittedName>
        <fullName evidence="1">Uncharacterized protein</fullName>
    </submittedName>
</protein>
<dbReference type="Proteomes" id="UP000694415">
    <property type="component" value="Unplaced"/>
</dbReference>
<proteinExistence type="predicted"/>
<evidence type="ECO:0000313" key="2">
    <source>
        <dbReference type="Proteomes" id="UP000694415"/>
    </source>
</evidence>
<sequence length="85" mass="9736">AWPRLAGLELRNLPASASRVLWIKGMSHHTWLHHLIFNHHHCWVSPPTDRPSPLPLHSLTSAPCSPRLHFHADSYLCIDSLHEID</sequence>
<evidence type="ECO:0000313" key="1">
    <source>
        <dbReference type="Ensembl" id="ENSMSIP00000031996.1"/>
    </source>
</evidence>